<keyword evidence="8 9" id="KW-0472">Membrane</keyword>
<dbReference type="InterPro" id="IPR000515">
    <property type="entry name" value="MetI-like"/>
</dbReference>
<name>A0A5C6X9Z6_9DELT</name>
<comment type="subcellular location">
    <subcellularLocation>
        <location evidence="1 9">Cell membrane</location>
        <topology evidence="1 9">Multi-pass membrane protein</topology>
    </subcellularLocation>
</comment>
<dbReference type="PANTHER" id="PTHR30043:SF1">
    <property type="entry name" value="ABC TRANSPORT SYSTEM PERMEASE PROTEIN P69"/>
    <property type="match status" value="1"/>
</dbReference>
<proteinExistence type="inferred from homology"/>
<evidence type="ECO:0000256" key="2">
    <source>
        <dbReference type="ARBA" id="ARBA00022448"/>
    </source>
</evidence>
<dbReference type="EMBL" id="VOSL01000047">
    <property type="protein sequence ID" value="TXD36014.1"/>
    <property type="molecule type" value="Genomic_DNA"/>
</dbReference>
<evidence type="ECO:0000259" key="11">
    <source>
        <dbReference type="PROSITE" id="PS50893"/>
    </source>
</evidence>
<keyword evidence="6" id="KW-0067">ATP-binding</keyword>
<evidence type="ECO:0000256" key="5">
    <source>
        <dbReference type="ARBA" id="ARBA00022741"/>
    </source>
</evidence>
<dbReference type="PROSITE" id="PS50928">
    <property type="entry name" value="ABC_TM1"/>
    <property type="match status" value="1"/>
</dbReference>
<dbReference type="PANTHER" id="PTHR30043">
    <property type="entry name" value="PHOSPHONATES TRANSPORT SYSTEM PERMEASE PROTEIN"/>
    <property type="match status" value="1"/>
</dbReference>
<feature type="transmembrane region" description="Helical" evidence="9">
    <location>
        <begin position="352"/>
        <end position="376"/>
    </location>
</feature>
<keyword evidence="3" id="KW-1003">Cell membrane</keyword>
<dbReference type="SMART" id="SM00382">
    <property type="entry name" value="AAA"/>
    <property type="match status" value="1"/>
</dbReference>
<evidence type="ECO:0000313" key="14">
    <source>
        <dbReference type="Proteomes" id="UP000321046"/>
    </source>
</evidence>
<feature type="transmembrane region" description="Helical" evidence="9">
    <location>
        <begin position="483"/>
        <end position="502"/>
    </location>
</feature>
<dbReference type="InterPro" id="IPR017871">
    <property type="entry name" value="ABC_transporter-like_CS"/>
</dbReference>
<dbReference type="InterPro" id="IPR035906">
    <property type="entry name" value="MetI-like_sf"/>
</dbReference>
<dbReference type="InterPro" id="IPR005769">
    <property type="entry name" value="PhnE/PtxC"/>
</dbReference>
<reference evidence="13 14" key="1">
    <citation type="submission" date="2019-08" db="EMBL/GenBank/DDBJ databases">
        <title>Bradymonadales sp. TMQ2.</title>
        <authorList>
            <person name="Liang Q."/>
        </authorList>
    </citation>
    <scope>NUCLEOTIDE SEQUENCE [LARGE SCALE GENOMIC DNA]</scope>
    <source>
        <strain evidence="13 14">TMQ2</strain>
    </source>
</reference>
<feature type="domain" description="ABC transmembrane type-1" evidence="12">
    <location>
        <begin position="346"/>
        <end position="528"/>
    </location>
</feature>
<dbReference type="OrthoDB" id="7820570at2"/>
<feature type="transmembrane region" description="Helical" evidence="9">
    <location>
        <begin position="508"/>
        <end position="527"/>
    </location>
</feature>
<feature type="transmembrane region" description="Helical" evidence="9">
    <location>
        <begin position="456"/>
        <end position="476"/>
    </location>
</feature>
<keyword evidence="2 9" id="KW-0813">Transport</keyword>
<protein>
    <submittedName>
        <fullName evidence="13">Phosphonate ABC transporter, permease protein PhnE</fullName>
    </submittedName>
</protein>
<dbReference type="Proteomes" id="UP000321046">
    <property type="component" value="Unassembled WGS sequence"/>
</dbReference>
<dbReference type="GO" id="GO:0005886">
    <property type="term" value="C:plasma membrane"/>
    <property type="evidence" value="ECO:0007669"/>
    <property type="project" value="UniProtKB-SubCell"/>
</dbReference>
<dbReference type="Pfam" id="PF00528">
    <property type="entry name" value="BPD_transp_1"/>
    <property type="match status" value="1"/>
</dbReference>
<evidence type="ECO:0000256" key="1">
    <source>
        <dbReference type="ARBA" id="ARBA00004651"/>
    </source>
</evidence>
<comment type="caution">
    <text evidence="13">The sequence shown here is derived from an EMBL/GenBank/DDBJ whole genome shotgun (WGS) entry which is preliminary data.</text>
</comment>
<accession>A0A5C6X9Z6</accession>
<dbReference type="CDD" id="cd06261">
    <property type="entry name" value="TM_PBP2"/>
    <property type="match status" value="1"/>
</dbReference>
<evidence type="ECO:0000256" key="6">
    <source>
        <dbReference type="ARBA" id="ARBA00022840"/>
    </source>
</evidence>
<gene>
    <name evidence="13" type="primary">phnE</name>
    <name evidence="13" type="ORF">FRC96_10425</name>
</gene>
<evidence type="ECO:0000256" key="10">
    <source>
        <dbReference type="SAM" id="MobiDB-lite"/>
    </source>
</evidence>
<dbReference type="PROSITE" id="PS50893">
    <property type="entry name" value="ABC_TRANSPORTER_2"/>
    <property type="match status" value="1"/>
</dbReference>
<dbReference type="RefSeq" id="WP_146974437.1">
    <property type="nucleotide sequence ID" value="NZ_VOSL01000047.1"/>
</dbReference>
<evidence type="ECO:0000313" key="13">
    <source>
        <dbReference type="EMBL" id="TXD36014.1"/>
    </source>
</evidence>
<dbReference type="InterPro" id="IPR003439">
    <property type="entry name" value="ABC_transporter-like_ATP-bd"/>
</dbReference>
<evidence type="ECO:0000256" key="8">
    <source>
        <dbReference type="ARBA" id="ARBA00023136"/>
    </source>
</evidence>
<dbReference type="NCBIfam" id="TIGR01097">
    <property type="entry name" value="PhnE"/>
    <property type="match status" value="1"/>
</dbReference>
<dbReference type="GO" id="GO:0016887">
    <property type="term" value="F:ATP hydrolysis activity"/>
    <property type="evidence" value="ECO:0007669"/>
    <property type="project" value="InterPro"/>
</dbReference>
<dbReference type="GO" id="GO:0005524">
    <property type="term" value="F:ATP binding"/>
    <property type="evidence" value="ECO:0007669"/>
    <property type="project" value="UniProtKB-KW"/>
</dbReference>
<dbReference type="PROSITE" id="PS00211">
    <property type="entry name" value="ABC_TRANSPORTER_1"/>
    <property type="match status" value="1"/>
</dbReference>
<dbReference type="Gene3D" id="3.40.50.300">
    <property type="entry name" value="P-loop containing nucleotide triphosphate hydrolases"/>
    <property type="match status" value="1"/>
</dbReference>
<keyword evidence="7 9" id="KW-1133">Transmembrane helix</keyword>
<comment type="similarity">
    <text evidence="9">Belongs to the binding-protein-dependent transport system permease family.</text>
</comment>
<evidence type="ECO:0000256" key="9">
    <source>
        <dbReference type="RuleBase" id="RU363032"/>
    </source>
</evidence>
<keyword evidence="5" id="KW-0547">Nucleotide-binding</keyword>
<feature type="transmembrane region" description="Helical" evidence="9">
    <location>
        <begin position="290"/>
        <end position="308"/>
    </location>
</feature>
<feature type="transmembrane region" description="Helical" evidence="9">
    <location>
        <begin position="397"/>
        <end position="422"/>
    </location>
</feature>
<dbReference type="SUPFAM" id="SSF161098">
    <property type="entry name" value="MetI-like"/>
    <property type="match status" value="1"/>
</dbReference>
<evidence type="ECO:0000259" key="12">
    <source>
        <dbReference type="PROSITE" id="PS50928"/>
    </source>
</evidence>
<keyword evidence="4 9" id="KW-0812">Transmembrane</keyword>
<evidence type="ECO:0000256" key="3">
    <source>
        <dbReference type="ARBA" id="ARBA00022475"/>
    </source>
</evidence>
<organism evidence="13 14">
    <name type="scientific">Lujinxingia vulgaris</name>
    <dbReference type="NCBI Taxonomy" id="2600176"/>
    <lineage>
        <taxon>Bacteria</taxon>
        <taxon>Deltaproteobacteria</taxon>
        <taxon>Bradymonadales</taxon>
        <taxon>Lujinxingiaceae</taxon>
        <taxon>Lujinxingia</taxon>
    </lineage>
</organism>
<feature type="region of interest" description="Disordered" evidence="10">
    <location>
        <begin position="246"/>
        <end position="279"/>
    </location>
</feature>
<feature type="domain" description="ABC transporter" evidence="11">
    <location>
        <begin position="4"/>
        <end position="250"/>
    </location>
</feature>
<dbReference type="SUPFAM" id="SSF52540">
    <property type="entry name" value="P-loop containing nucleoside triphosphate hydrolases"/>
    <property type="match status" value="1"/>
</dbReference>
<dbReference type="Pfam" id="PF00005">
    <property type="entry name" value="ABC_tran"/>
    <property type="match status" value="1"/>
</dbReference>
<evidence type="ECO:0000256" key="7">
    <source>
        <dbReference type="ARBA" id="ARBA00022989"/>
    </source>
</evidence>
<dbReference type="InterPro" id="IPR003593">
    <property type="entry name" value="AAA+_ATPase"/>
</dbReference>
<sequence length="537" mass="58593">MSVVRVEHLHLSYERAAQRVEALRGISFEVDAGERVAIIGRSGGGKSSLMRVLSGLLSPSSGSVDVAGFRMEAGHLPPRAMYEQVGLVFQNYGLVPQLSALQNVLCGRLLHQRSATSLLHFPGEDRDQARALLEELGLEERINTRSSRLSGGEQQRVAIARLLHQNPRVMLLDEPIASLDVHWARQSIERLAGSDATSSERALIMVMHDLNMARQFATRVIVLHHGQLLFDGDPDQGCRLLEELESRGETDGDLGSEPHIATPEADGDEERASAPAPPPLPIDGLWGKTSFYVVLMLLIAGLYIWSAMGVDFSVARIFGNVDHAANFLSRMLPPDFSVSKNVGKSLLETVQMALIGTTLAAIVSLPIATLAARNISARPFQVAARLVLNLLRTIPSIIWGLFFVAIVGLGPFPGILALTFYASGYLGKFYYEGIESIDPRPLQALRTVGATPLQRFRFGVFPQVLPLMLGYTLYMLEYNVRAASILGVVGAGGIGFYLYTYINNFQYDRAATALLFLLAVVTLLDAASSRLRARLSS</sequence>
<dbReference type="GO" id="GO:0015416">
    <property type="term" value="F:ABC-type phosphonate transporter activity"/>
    <property type="evidence" value="ECO:0007669"/>
    <property type="project" value="InterPro"/>
</dbReference>
<evidence type="ECO:0000256" key="4">
    <source>
        <dbReference type="ARBA" id="ARBA00022692"/>
    </source>
</evidence>
<dbReference type="AlphaFoldDB" id="A0A5C6X9Z6"/>
<dbReference type="InterPro" id="IPR027417">
    <property type="entry name" value="P-loop_NTPase"/>
</dbReference>
<dbReference type="Gene3D" id="1.10.3720.10">
    <property type="entry name" value="MetI-like"/>
    <property type="match status" value="1"/>
</dbReference>